<dbReference type="PANTHER" id="PTHR11573:SF6">
    <property type="entry name" value="RIBONUCLEOSIDE-DIPHOSPHATE REDUCTASE LARGE SUBUNIT"/>
    <property type="match status" value="1"/>
</dbReference>
<evidence type="ECO:0000256" key="6">
    <source>
        <dbReference type="ARBA" id="ARBA00023116"/>
    </source>
</evidence>
<evidence type="ECO:0000256" key="10">
    <source>
        <dbReference type="RuleBase" id="RU003410"/>
    </source>
</evidence>
<dbReference type="PRINTS" id="PR01183">
    <property type="entry name" value="RIBORDTASEM1"/>
</dbReference>
<evidence type="ECO:0000313" key="13">
    <source>
        <dbReference type="Proteomes" id="UP000229362"/>
    </source>
</evidence>
<name>A0A2M6W030_9BACT</name>
<evidence type="ECO:0000259" key="11">
    <source>
        <dbReference type="PROSITE" id="PS51161"/>
    </source>
</evidence>
<keyword evidence="4 9" id="KW-0067">ATP-binding</keyword>
<evidence type="ECO:0000256" key="4">
    <source>
        <dbReference type="ARBA" id="ARBA00022840"/>
    </source>
</evidence>
<sequence>MKTTYSITRIKKRNGEIVPFDAAKIKVAVEKAFFSTRGGVDVAVLEDMCSKALATLGSVFAEKTPNVEDVQNVVENTLMVAGYFDVAKHYIIYRYEHTKQRAVKKEEIAKKLEEGGLYIIKRNGDKVLFSIDKLKSSIRHYVQGYEDIIDIDVIANQVRQEVYEDIPTADIARSVVMVLRSFIEHDPAYAYVAARALLVGVYKEVLGVDTIDYSRLAEQQAATFRQSIHRGVAAGRLDPRMLIFDIDSLAQTLVFDRDNLHTYISAQTLTDRYFLRIPETNELLETPQMFWMRVAMGLALGEKENRDEWARKFYEEMSTLRYVPSTPTLFHAGTTHPQMSSCYLTMVEDSLSHIFKCFGDNAQLAKWSGGIGNDWTNLRGTGALIKGTGVSSQGVIPFLKIANDTTGAINRSGKRRGATCAYLETWHWDIEDFLELRKNTGDERRRTPDMNTANWIPDLFMKRVREDGEWSLFSSEEVSDLHHIFGKKFEERYEEYERRGKAGELGLYRTVSAKDLWKKMLGMLFETGHPWMTWKDACNLRSPQDHVGVVHSSNLCTEITLNTSAEETAVCNLGSLNLERFIFGGKFDRELIRTSTTVAMRMLDNVIDLNFYPTTEAKASNLRHRPVGIGVRGFQDALFMLGINFDSDACVQFADESMELVAYYAILGSSELAKEKGTYETYRGSKWDRGIFPVDTLDLLEKERGVAIDVPRGGKMDWTEVRESVRKYGMRNSNCLAVAPSATTANISGSFPTIEPIYKNIYVKANQAGDFTIVNQYLVAELKKRNLWDAEMLGKLKYNDGDISRIAEIPQDLKDRFKEAFQIDPRWLIKAAAHRGKWIDQSQSLNLFYAGKSGKDINDFYMYAWEMGLKTTYYLRTMAASQVEKSTVQVAKFGQTHTRDASTPAAPVAAALVAPVVPAPAVVASTPAAPAALPMENNTPKSTLIDQQAVGVPMCRIDDPDCESCGA</sequence>
<dbReference type="EC" id="1.17.4.1" evidence="10"/>
<dbReference type="InterPro" id="IPR039718">
    <property type="entry name" value="Rrm1"/>
</dbReference>
<reference evidence="13" key="1">
    <citation type="submission" date="2017-09" db="EMBL/GenBank/DDBJ databases">
        <title>Depth-based differentiation of microbial function through sediment-hosted aquifers and enrichment of novel symbionts in the deep terrestrial subsurface.</title>
        <authorList>
            <person name="Probst A.J."/>
            <person name="Ladd B."/>
            <person name="Jarett J.K."/>
            <person name="Geller-Mcgrath D.E."/>
            <person name="Sieber C.M.K."/>
            <person name="Emerson J.B."/>
            <person name="Anantharaman K."/>
            <person name="Thomas B.C."/>
            <person name="Malmstrom R."/>
            <person name="Stieglmeier M."/>
            <person name="Klingl A."/>
            <person name="Woyke T."/>
            <person name="Ryan C.M."/>
            <person name="Banfield J.F."/>
        </authorList>
    </citation>
    <scope>NUCLEOTIDE SEQUENCE [LARGE SCALE GENOMIC DNA]</scope>
</reference>
<comment type="catalytic activity">
    <reaction evidence="8 10">
        <text>a 2'-deoxyribonucleoside 5'-diphosphate + [thioredoxin]-disulfide + H2O = a ribonucleoside 5'-diphosphate + [thioredoxin]-dithiol</text>
        <dbReference type="Rhea" id="RHEA:23252"/>
        <dbReference type="Rhea" id="RHEA-COMP:10698"/>
        <dbReference type="Rhea" id="RHEA-COMP:10700"/>
        <dbReference type="ChEBI" id="CHEBI:15377"/>
        <dbReference type="ChEBI" id="CHEBI:29950"/>
        <dbReference type="ChEBI" id="CHEBI:50058"/>
        <dbReference type="ChEBI" id="CHEBI:57930"/>
        <dbReference type="ChEBI" id="CHEBI:73316"/>
        <dbReference type="EC" id="1.17.4.1"/>
    </reaction>
</comment>
<dbReference type="PROSITE" id="PS51161">
    <property type="entry name" value="ATP_CONE"/>
    <property type="match status" value="2"/>
</dbReference>
<dbReference type="Proteomes" id="UP000229362">
    <property type="component" value="Unassembled WGS sequence"/>
</dbReference>
<evidence type="ECO:0000256" key="3">
    <source>
        <dbReference type="ARBA" id="ARBA00022741"/>
    </source>
</evidence>
<evidence type="ECO:0000256" key="1">
    <source>
        <dbReference type="ARBA" id="ARBA00010406"/>
    </source>
</evidence>
<protein>
    <recommendedName>
        <fullName evidence="10">Ribonucleoside-diphosphate reductase</fullName>
        <ecNumber evidence="10">1.17.4.1</ecNumber>
    </recommendedName>
</protein>
<proteinExistence type="inferred from homology"/>
<dbReference type="UniPathway" id="UPA00326"/>
<evidence type="ECO:0000256" key="7">
    <source>
        <dbReference type="ARBA" id="ARBA00024942"/>
    </source>
</evidence>
<evidence type="ECO:0000256" key="2">
    <source>
        <dbReference type="ARBA" id="ARBA00022533"/>
    </source>
</evidence>
<dbReference type="NCBIfam" id="NF005544">
    <property type="entry name" value="PRK07207.1"/>
    <property type="match status" value="1"/>
</dbReference>
<dbReference type="PROSITE" id="PS00089">
    <property type="entry name" value="RIBORED_LARGE"/>
    <property type="match status" value="1"/>
</dbReference>
<dbReference type="InterPro" id="IPR008926">
    <property type="entry name" value="RNR_R1-su_N"/>
</dbReference>
<evidence type="ECO:0000313" key="12">
    <source>
        <dbReference type="EMBL" id="PIT86070.1"/>
    </source>
</evidence>
<dbReference type="SUPFAM" id="SSF48168">
    <property type="entry name" value="R1 subunit of ribonucleotide reductase, N-terminal domain"/>
    <property type="match status" value="1"/>
</dbReference>
<evidence type="ECO:0000256" key="9">
    <source>
        <dbReference type="PROSITE-ProRule" id="PRU00492"/>
    </source>
</evidence>
<keyword evidence="6 10" id="KW-0215">Deoxyribonucleotide synthesis</keyword>
<dbReference type="GO" id="GO:0004748">
    <property type="term" value="F:ribonucleoside-diphosphate reductase activity, thioredoxin disulfide as acceptor"/>
    <property type="evidence" value="ECO:0007669"/>
    <property type="project" value="UniProtKB-EC"/>
</dbReference>
<feature type="domain" description="ATP-cone" evidence="11">
    <location>
        <begin position="8"/>
        <end position="101"/>
    </location>
</feature>
<comment type="function">
    <text evidence="7 10">Provides the precursors necessary for DNA synthesis. Catalyzes the biosynthesis of deoxyribonucleotides from the corresponding ribonucleotides.</text>
</comment>
<dbReference type="InterPro" id="IPR000788">
    <property type="entry name" value="RNR_lg_C"/>
</dbReference>
<organism evidence="12 13">
    <name type="scientific">Candidatus Magasanikbacteria bacterium CG10_big_fil_rev_8_21_14_0_10_43_6</name>
    <dbReference type="NCBI Taxonomy" id="1974650"/>
    <lineage>
        <taxon>Bacteria</taxon>
        <taxon>Candidatus Magasanikiibacteriota</taxon>
    </lineage>
</organism>
<gene>
    <name evidence="12" type="ORF">COU33_05190</name>
</gene>
<dbReference type="Gene3D" id="3.20.70.20">
    <property type="match status" value="1"/>
</dbReference>
<dbReference type="NCBIfam" id="TIGR02506">
    <property type="entry name" value="NrdE_NrdA"/>
    <property type="match status" value="1"/>
</dbReference>
<dbReference type="Pfam" id="PF03477">
    <property type="entry name" value="ATP-cone"/>
    <property type="match status" value="2"/>
</dbReference>
<dbReference type="AlphaFoldDB" id="A0A2M6W030"/>
<keyword evidence="2" id="KW-0021">Allosteric enzyme</keyword>
<dbReference type="InterPro" id="IPR013509">
    <property type="entry name" value="RNR_lsu_N"/>
</dbReference>
<comment type="similarity">
    <text evidence="1 10">Belongs to the ribonucleoside diphosphate reductase large chain family.</text>
</comment>
<dbReference type="GO" id="GO:0005971">
    <property type="term" value="C:ribonucleoside-diphosphate reductase complex"/>
    <property type="evidence" value="ECO:0007669"/>
    <property type="project" value="TreeGrafter"/>
</dbReference>
<keyword evidence="5 10" id="KW-0560">Oxidoreductase</keyword>
<dbReference type="GO" id="GO:0005524">
    <property type="term" value="F:ATP binding"/>
    <property type="evidence" value="ECO:0007669"/>
    <property type="project" value="UniProtKB-UniRule"/>
</dbReference>
<evidence type="ECO:0000256" key="8">
    <source>
        <dbReference type="ARBA" id="ARBA00047754"/>
    </source>
</evidence>
<dbReference type="PANTHER" id="PTHR11573">
    <property type="entry name" value="RIBONUCLEOSIDE-DIPHOSPHATE REDUCTASE LARGE CHAIN"/>
    <property type="match status" value="1"/>
</dbReference>
<dbReference type="Pfam" id="PF02867">
    <property type="entry name" value="Ribonuc_red_lgC"/>
    <property type="match status" value="1"/>
</dbReference>
<dbReference type="Pfam" id="PF00317">
    <property type="entry name" value="Ribonuc_red_lgN"/>
    <property type="match status" value="1"/>
</dbReference>
<accession>A0A2M6W030</accession>
<comment type="caution">
    <text evidence="12">The sequence shown here is derived from an EMBL/GenBank/DDBJ whole genome shotgun (WGS) entry which is preliminary data.</text>
</comment>
<dbReference type="SUPFAM" id="SSF51998">
    <property type="entry name" value="PFL-like glycyl radical enzymes"/>
    <property type="match status" value="1"/>
</dbReference>
<dbReference type="CDD" id="cd01679">
    <property type="entry name" value="RNR_I"/>
    <property type="match status" value="1"/>
</dbReference>
<dbReference type="InterPro" id="IPR013346">
    <property type="entry name" value="NrdE_NrdA_C"/>
</dbReference>
<evidence type="ECO:0000256" key="5">
    <source>
        <dbReference type="ARBA" id="ARBA00023002"/>
    </source>
</evidence>
<keyword evidence="3 9" id="KW-0547">Nucleotide-binding</keyword>
<dbReference type="FunFam" id="3.20.70.20:FF:000009">
    <property type="entry name" value="Ribonucleoside-diphosphate reductase"/>
    <property type="match status" value="1"/>
</dbReference>
<dbReference type="InterPro" id="IPR005144">
    <property type="entry name" value="ATP-cone_dom"/>
</dbReference>
<feature type="domain" description="ATP-cone" evidence="11">
    <location>
        <begin position="117"/>
        <end position="207"/>
    </location>
</feature>
<dbReference type="GO" id="GO:0009263">
    <property type="term" value="P:deoxyribonucleotide biosynthetic process"/>
    <property type="evidence" value="ECO:0007669"/>
    <property type="project" value="UniProtKB-KW"/>
</dbReference>
<dbReference type="EMBL" id="PFBZ01000223">
    <property type="protein sequence ID" value="PIT86070.1"/>
    <property type="molecule type" value="Genomic_DNA"/>
</dbReference>